<evidence type="ECO:0000313" key="5">
    <source>
        <dbReference type="EMBL" id="UUX50113.1"/>
    </source>
</evidence>
<evidence type="ECO:0000259" key="4">
    <source>
        <dbReference type="PROSITE" id="PS51118"/>
    </source>
</evidence>
<proteinExistence type="predicted"/>
<feature type="domain" description="HTH hxlR-type" evidence="4">
    <location>
        <begin position="8"/>
        <end position="98"/>
    </location>
</feature>
<dbReference type="InterPro" id="IPR011991">
    <property type="entry name" value="ArsR-like_HTH"/>
</dbReference>
<keyword evidence="1" id="KW-0805">Transcription regulation</keyword>
<protein>
    <submittedName>
        <fullName evidence="5">Helix-turn-helix transcriptional regulator</fullName>
    </submittedName>
</protein>
<dbReference type="SUPFAM" id="SSF46785">
    <property type="entry name" value="Winged helix' DNA-binding domain"/>
    <property type="match status" value="1"/>
</dbReference>
<dbReference type="RefSeq" id="WP_257769150.1">
    <property type="nucleotide sequence ID" value="NZ_CP102480.1"/>
</dbReference>
<dbReference type="PROSITE" id="PS51118">
    <property type="entry name" value="HTH_HXLR"/>
    <property type="match status" value="1"/>
</dbReference>
<gene>
    <name evidence="5" type="ORF">NUH88_00110</name>
</gene>
<evidence type="ECO:0000256" key="3">
    <source>
        <dbReference type="ARBA" id="ARBA00023163"/>
    </source>
</evidence>
<accession>A0A9J7AUF8</accession>
<keyword evidence="2" id="KW-0238">DNA-binding</keyword>
<dbReference type="GO" id="GO:0003677">
    <property type="term" value="F:DNA binding"/>
    <property type="evidence" value="ECO:0007669"/>
    <property type="project" value="UniProtKB-KW"/>
</dbReference>
<dbReference type="GO" id="GO:0006355">
    <property type="term" value="P:regulation of DNA-templated transcription"/>
    <property type="evidence" value="ECO:0007669"/>
    <property type="project" value="UniProtKB-ARBA"/>
</dbReference>
<dbReference type="InterPro" id="IPR002577">
    <property type="entry name" value="HTH_HxlR"/>
</dbReference>
<dbReference type="InterPro" id="IPR036388">
    <property type="entry name" value="WH-like_DNA-bd_sf"/>
</dbReference>
<dbReference type="Pfam" id="PF01638">
    <property type="entry name" value="HxlR"/>
    <property type="match status" value="1"/>
</dbReference>
<reference evidence="5" key="1">
    <citation type="submission" date="2022-08" db="EMBL/GenBank/DDBJ databases">
        <title>Nisaea acidiphila sp. nov., isolated from a marine algal debris and emended description of the genus Nisaea Urios et al. 2008.</title>
        <authorList>
            <person name="Kwon K."/>
        </authorList>
    </citation>
    <scope>NUCLEOTIDE SEQUENCE</scope>
    <source>
        <strain evidence="5">MEBiC11861</strain>
    </source>
</reference>
<organism evidence="5 6">
    <name type="scientific">Nisaea acidiphila</name>
    <dbReference type="NCBI Taxonomy" id="1862145"/>
    <lineage>
        <taxon>Bacteria</taxon>
        <taxon>Pseudomonadati</taxon>
        <taxon>Pseudomonadota</taxon>
        <taxon>Alphaproteobacteria</taxon>
        <taxon>Rhodospirillales</taxon>
        <taxon>Thalassobaculaceae</taxon>
        <taxon>Nisaea</taxon>
    </lineage>
</organism>
<dbReference type="PANTHER" id="PTHR33204:SF37">
    <property type="entry name" value="HTH-TYPE TRANSCRIPTIONAL REGULATOR YODB"/>
    <property type="match status" value="1"/>
</dbReference>
<evidence type="ECO:0000256" key="1">
    <source>
        <dbReference type="ARBA" id="ARBA00023015"/>
    </source>
</evidence>
<dbReference type="KEGG" id="naci:NUH88_00110"/>
<keyword evidence="3" id="KW-0804">Transcription</keyword>
<name>A0A9J7AUF8_9PROT</name>
<dbReference type="EMBL" id="CP102480">
    <property type="protein sequence ID" value="UUX50113.1"/>
    <property type="molecule type" value="Genomic_DNA"/>
</dbReference>
<dbReference type="PANTHER" id="PTHR33204">
    <property type="entry name" value="TRANSCRIPTIONAL REGULATOR, MARR FAMILY"/>
    <property type="match status" value="1"/>
</dbReference>
<dbReference type="InterPro" id="IPR036390">
    <property type="entry name" value="WH_DNA-bd_sf"/>
</dbReference>
<evidence type="ECO:0000313" key="6">
    <source>
        <dbReference type="Proteomes" id="UP001060336"/>
    </source>
</evidence>
<keyword evidence="6" id="KW-1185">Reference proteome</keyword>
<evidence type="ECO:0000256" key="2">
    <source>
        <dbReference type="ARBA" id="ARBA00023125"/>
    </source>
</evidence>
<dbReference type="Proteomes" id="UP001060336">
    <property type="component" value="Chromosome"/>
</dbReference>
<dbReference type="Gene3D" id="1.10.10.10">
    <property type="entry name" value="Winged helix-like DNA-binding domain superfamily/Winged helix DNA-binding domain"/>
    <property type="match status" value="1"/>
</dbReference>
<dbReference type="CDD" id="cd00090">
    <property type="entry name" value="HTH_ARSR"/>
    <property type="match status" value="1"/>
</dbReference>
<sequence>MRGSRTGQPIMVLFDLLGRRWALGILWNLSVEPLTFRDLQSRCESVSPTVLNTRLKELRTAGLVEKTDAGYDLTEDGKTLFRHLEPLGDWAMGWAPTL</sequence>
<dbReference type="AlphaFoldDB" id="A0A9J7AUF8"/>